<accession>A0A816IKT8</accession>
<dbReference type="Proteomes" id="UP001295469">
    <property type="component" value="Chromosome C03"/>
</dbReference>
<proteinExistence type="predicted"/>
<name>A0A816IKT8_BRANA</name>
<protein>
    <submittedName>
        <fullName evidence="1">(rape) hypothetical protein</fullName>
    </submittedName>
</protein>
<dbReference type="AlphaFoldDB" id="A0A816IKT8"/>
<sequence length="72" mass="8511">MNTCKVFNRIREKVPTTVNQVIELYMLVNTRATRKVAYVVYFSSWSECTKKYIHSRIQTIEKATKKLHACIK</sequence>
<dbReference type="EMBL" id="HG994367">
    <property type="protein sequence ID" value="CAF1708729.1"/>
    <property type="molecule type" value="Genomic_DNA"/>
</dbReference>
<evidence type="ECO:0000313" key="1">
    <source>
        <dbReference type="EMBL" id="CAF1708729.1"/>
    </source>
</evidence>
<feature type="non-terminal residue" evidence="1">
    <location>
        <position position="1"/>
    </location>
</feature>
<reference evidence="1" key="1">
    <citation type="submission" date="2021-01" db="EMBL/GenBank/DDBJ databases">
        <authorList>
            <consortium name="Genoscope - CEA"/>
            <person name="William W."/>
        </authorList>
    </citation>
    <scope>NUCLEOTIDE SEQUENCE</scope>
</reference>
<gene>
    <name evidence="1" type="ORF">DARMORV10_C03P70120.1</name>
</gene>
<organism evidence="1">
    <name type="scientific">Brassica napus</name>
    <name type="common">Rape</name>
    <dbReference type="NCBI Taxonomy" id="3708"/>
    <lineage>
        <taxon>Eukaryota</taxon>
        <taxon>Viridiplantae</taxon>
        <taxon>Streptophyta</taxon>
        <taxon>Embryophyta</taxon>
        <taxon>Tracheophyta</taxon>
        <taxon>Spermatophyta</taxon>
        <taxon>Magnoliopsida</taxon>
        <taxon>eudicotyledons</taxon>
        <taxon>Gunneridae</taxon>
        <taxon>Pentapetalae</taxon>
        <taxon>rosids</taxon>
        <taxon>malvids</taxon>
        <taxon>Brassicales</taxon>
        <taxon>Brassicaceae</taxon>
        <taxon>Brassiceae</taxon>
        <taxon>Brassica</taxon>
    </lineage>
</organism>